<name>A0A1R0KEL1_9PSEU</name>
<accession>A0A1R0KEL1</accession>
<dbReference type="STRING" id="76021.BS329_38675"/>
<organism evidence="1 2">
    <name type="scientific">Amycolatopsis coloradensis</name>
    <dbReference type="NCBI Taxonomy" id="76021"/>
    <lineage>
        <taxon>Bacteria</taxon>
        <taxon>Bacillati</taxon>
        <taxon>Actinomycetota</taxon>
        <taxon>Actinomycetes</taxon>
        <taxon>Pseudonocardiales</taxon>
        <taxon>Pseudonocardiaceae</taxon>
        <taxon>Amycolatopsis</taxon>
    </lineage>
</organism>
<dbReference type="AlphaFoldDB" id="A0A1R0KEL1"/>
<gene>
    <name evidence="1" type="ORF">BS329_38675</name>
</gene>
<proteinExistence type="predicted"/>
<comment type="caution">
    <text evidence="1">The sequence shown here is derived from an EMBL/GenBank/DDBJ whole genome shotgun (WGS) entry which is preliminary data.</text>
</comment>
<keyword evidence="2" id="KW-1185">Reference proteome</keyword>
<reference evidence="1 2" key="1">
    <citation type="submission" date="2016-01" db="EMBL/GenBank/DDBJ databases">
        <title>Amycolatopsis coloradensis genome sequencing and assembly.</title>
        <authorList>
            <person name="Mayilraj S."/>
        </authorList>
    </citation>
    <scope>NUCLEOTIDE SEQUENCE [LARGE SCALE GENOMIC DNA]</scope>
    <source>
        <strain evidence="1 2">DSM 44225</strain>
    </source>
</reference>
<sequence>MTPDAGRALIGTDSDTWAREVVGTHETATCAPATVQLSTGPRTDTRAHVAISAARTVRNDSGLATETWRENRRVVLAYGPSGRWLVDVAVVGG</sequence>
<dbReference type="Proteomes" id="UP000187486">
    <property type="component" value="Unassembled WGS sequence"/>
</dbReference>
<evidence type="ECO:0000313" key="2">
    <source>
        <dbReference type="Proteomes" id="UP000187486"/>
    </source>
</evidence>
<protein>
    <submittedName>
        <fullName evidence="1">Uncharacterized protein</fullName>
    </submittedName>
</protein>
<evidence type="ECO:0000313" key="1">
    <source>
        <dbReference type="EMBL" id="OLZ43584.1"/>
    </source>
</evidence>
<dbReference type="EMBL" id="MQUQ01000031">
    <property type="protein sequence ID" value="OLZ43584.1"/>
    <property type="molecule type" value="Genomic_DNA"/>
</dbReference>